<dbReference type="EMBL" id="JBFPJR010000001">
    <property type="protein sequence ID" value="MEX0426109.1"/>
    <property type="molecule type" value="Genomic_DNA"/>
</dbReference>
<dbReference type="InterPro" id="IPR057767">
    <property type="entry name" value="UGSC-like_dom"/>
</dbReference>
<proteinExistence type="predicted"/>
<comment type="caution">
    <text evidence="2">The sequence shown here is derived from an EMBL/GenBank/DDBJ whole genome shotgun (WGS) entry which is preliminary data.</text>
</comment>
<name>A0ABV3SUH6_9ACTN</name>
<sequence>MTLDHQALFGAFLSPHGRASGPQGHLVRAARLDGVAALAGARVGLLWNTKRNAELLLVELGRLLIEQYGAEVTARQAPYAHAVPLDGPDLHSLIDSCDLAVVGVGDCGSCAAAAINDGITLERHGIPAAVICSDAFDVTARATAEVQGDPDYPFLTTPHPIAVLAETQVVRRAEQLLPGVVARLIVQAEGAAS</sequence>
<reference evidence="2 3" key="1">
    <citation type="submission" date="2024-07" db="EMBL/GenBank/DDBJ databases">
        <authorList>
            <person name="Lee S."/>
            <person name="Kang M."/>
        </authorList>
    </citation>
    <scope>NUCLEOTIDE SEQUENCE [LARGE SCALE GENOMIC DNA]</scope>
    <source>
        <strain evidence="2 3">DS6</strain>
    </source>
</reference>
<accession>A0ABV3SUH6</accession>
<dbReference type="Proteomes" id="UP001556631">
    <property type="component" value="Unassembled WGS sequence"/>
</dbReference>
<organism evidence="2 3">
    <name type="scientific">Nocardioides eburneus</name>
    <dbReference type="NCBI Taxonomy" id="3231482"/>
    <lineage>
        <taxon>Bacteria</taxon>
        <taxon>Bacillati</taxon>
        <taxon>Actinomycetota</taxon>
        <taxon>Actinomycetes</taxon>
        <taxon>Propionibacteriales</taxon>
        <taxon>Nocardioidaceae</taxon>
        <taxon>Nocardioides</taxon>
    </lineage>
</organism>
<feature type="domain" description="UGSC-like" evidence="1">
    <location>
        <begin position="34"/>
        <end position="184"/>
    </location>
</feature>
<evidence type="ECO:0000313" key="2">
    <source>
        <dbReference type="EMBL" id="MEX0426109.1"/>
    </source>
</evidence>
<evidence type="ECO:0000259" key="1">
    <source>
        <dbReference type="Pfam" id="PF24696"/>
    </source>
</evidence>
<dbReference type="InterPro" id="IPR049831">
    <property type="entry name" value="UGSC_seleno"/>
</dbReference>
<protein>
    <submittedName>
        <fullName evidence="2">UGSC family (Seleno)protein</fullName>
    </submittedName>
</protein>
<dbReference type="Pfam" id="PF24696">
    <property type="entry name" value="UGSC"/>
    <property type="match status" value="1"/>
</dbReference>
<gene>
    <name evidence="2" type="ORF">AB3X52_00640</name>
</gene>
<dbReference type="RefSeq" id="WP_367990740.1">
    <property type="nucleotide sequence ID" value="NZ_JBFPJR010000001.1"/>
</dbReference>
<evidence type="ECO:0000313" key="3">
    <source>
        <dbReference type="Proteomes" id="UP001556631"/>
    </source>
</evidence>
<dbReference type="NCBIfam" id="NF041046">
    <property type="entry name" value="UGSC_fam"/>
    <property type="match status" value="1"/>
</dbReference>
<keyword evidence="3" id="KW-1185">Reference proteome</keyword>